<feature type="compositionally biased region" description="Basic and acidic residues" evidence="1">
    <location>
        <begin position="95"/>
        <end position="108"/>
    </location>
</feature>
<gene>
    <name evidence="2" type="ORF">OFUS_LOCUS24785</name>
</gene>
<evidence type="ECO:0000256" key="1">
    <source>
        <dbReference type="SAM" id="MobiDB-lite"/>
    </source>
</evidence>
<accession>A0A8S4Q3X8</accession>
<sequence>MSTIIWLPLVLLGILWLITRITAWVLCYIFRKYVNIEAKFGTIGLFTFKNVQFVLSNGTVLDIERLWLSSSFINNDAKKPIVLCISDVRLQTDTKRGLPSHKAQETKPKVPSSESPAQQVAKLSSVIQYVCVNIEHLHVDVFDVLYPGCQLNLSIQDISIDSHIELNKLQVSVSINTLQTKLLKPAREIGSPVPLGEGLTHQDAETMCFGEGSLSANVLLEIGYQTDVSAEVLHVAVTKLDIGITDELILVLHREKSRKRLDSFRKRLHSPKQVSEFEDALTGDDSEMQSKLLKILAISPKTMSICLENTKLRVTSSRNEDLSIAIRHVKLETYMHFLEKQLVGVSITLNIDGISAVTLQSTIFSLTKFTGKVQHEGGAINITSRSQSCQFTYNPSDLESLAAILNKIQNEAGNVQMDLRPKQKSHNQRDLVMQFIRNKIINIDVEIADSSVAVTTETSRGVVAGITTSKIKLAIMESLSDMATGSGDWFTTRDIRGDIDLEAIYMQLEESQVPIHQLNSDEHQWNTLLYIGLFIIKVNKFSSDVQTDFLMDGLHFEWSSLATSVAEQLITTISQSALTSSVMSSNENKQAVPSFKSSMESQIPETQLMCNINIGCTNINIFVSNEHKVCLMLRLDCVKMKKRQSQTTFELDGFKVVYLTQENQALSLVGASDLTDYVCHIQQCSLFYFPNTQSIQIQLSNELYFVWCTKVHMCIYHTLQDITQLKTTLSKCQTQLKGTTKCQTQQNENIQSHSNGETGSRSGNGAKIDDEEKEGVLSKLNVTVKIEANTLLGLEMTDGHRVEARTEEILITLQNGKCSIGGPAVSVIFDDNEIFKLKDVRVDWCYQPTGLGLLDLVTSKSFFPHSYNFSACFEQIINTWKWIKIVHKIRRKPFTVESLLPPDLIIKTKKLTVQLHDDPFEVKLGDNYELMVDEFGESQKRLLAMDKKIQELRKIHGLLPASKVDELYASLRKKNAEVYIKRSMQLYRNAPIRTKLFTWQMENVEIMAFADTSLHGKENCVKQMREIDKDT</sequence>
<dbReference type="Pfam" id="PF10344">
    <property type="entry name" value="Hobbit"/>
    <property type="match status" value="1"/>
</dbReference>
<evidence type="ECO:0000313" key="3">
    <source>
        <dbReference type="Proteomes" id="UP000749559"/>
    </source>
</evidence>
<dbReference type="Proteomes" id="UP000749559">
    <property type="component" value="Unassembled WGS sequence"/>
</dbReference>
<feature type="compositionally biased region" description="Polar residues" evidence="1">
    <location>
        <begin position="743"/>
        <end position="763"/>
    </location>
</feature>
<dbReference type="AlphaFoldDB" id="A0A8S4Q3X8"/>
<comment type="caution">
    <text evidence="2">The sequence shown here is derived from an EMBL/GenBank/DDBJ whole genome shotgun (WGS) entry which is preliminary data.</text>
</comment>
<organism evidence="2 3">
    <name type="scientific">Owenia fusiformis</name>
    <name type="common">Polychaete worm</name>
    <dbReference type="NCBI Taxonomy" id="6347"/>
    <lineage>
        <taxon>Eukaryota</taxon>
        <taxon>Metazoa</taxon>
        <taxon>Spiralia</taxon>
        <taxon>Lophotrochozoa</taxon>
        <taxon>Annelida</taxon>
        <taxon>Polychaeta</taxon>
        <taxon>Sedentaria</taxon>
        <taxon>Canalipalpata</taxon>
        <taxon>Sabellida</taxon>
        <taxon>Oweniida</taxon>
        <taxon>Oweniidae</taxon>
        <taxon>Owenia</taxon>
    </lineage>
</organism>
<evidence type="ECO:0008006" key="4">
    <source>
        <dbReference type="Google" id="ProtNLM"/>
    </source>
</evidence>
<dbReference type="InterPro" id="IPR045167">
    <property type="entry name" value="Hobbit"/>
</dbReference>
<name>A0A8S4Q3X8_OWEFU</name>
<feature type="region of interest" description="Disordered" evidence="1">
    <location>
        <begin position="743"/>
        <end position="768"/>
    </location>
</feature>
<evidence type="ECO:0000313" key="2">
    <source>
        <dbReference type="EMBL" id="CAH1800950.1"/>
    </source>
</evidence>
<dbReference type="PANTHER" id="PTHR15678:SF6">
    <property type="entry name" value="BRIDGE-LIKE LIPID TRANSFER PROTEIN FAMILY MEMBER 2"/>
    <property type="match status" value="1"/>
</dbReference>
<dbReference type="EMBL" id="CAIIXF020000012">
    <property type="protein sequence ID" value="CAH1800950.1"/>
    <property type="molecule type" value="Genomic_DNA"/>
</dbReference>
<protein>
    <recommendedName>
        <fullName evidence="4">FMP27 C-terminal domain-containing protein</fullName>
    </recommendedName>
</protein>
<dbReference type="PANTHER" id="PTHR15678">
    <property type="entry name" value="ANTIGEN MLAA-22-RELATED"/>
    <property type="match status" value="1"/>
</dbReference>
<keyword evidence="3" id="KW-1185">Reference proteome</keyword>
<feature type="region of interest" description="Disordered" evidence="1">
    <location>
        <begin position="95"/>
        <end position="116"/>
    </location>
</feature>
<reference evidence="2" key="1">
    <citation type="submission" date="2022-03" db="EMBL/GenBank/DDBJ databases">
        <authorList>
            <person name="Martin C."/>
        </authorList>
    </citation>
    <scope>NUCLEOTIDE SEQUENCE</scope>
</reference>
<dbReference type="OrthoDB" id="6135448at2759"/>
<proteinExistence type="predicted"/>